<gene>
    <name evidence="1" type="ORF">Zmor_016486</name>
</gene>
<evidence type="ECO:0000313" key="1">
    <source>
        <dbReference type="EMBL" id="KAJ3650383.1"/>
    </source>
</evidence>
<protein>
    <submittedName>
        <fullName evidence="1">Uncharacterized protein</fullName>
    </submittedName>
</protein>
<dbReference type="EMBL" id="JALNTZ010000005">
    <property type="protein sequence ID" value="KAJ3650383.1"/>
    <property type="molecule type" value="Genomic_DNA"/>
</dbReference>
<accession>A0AA38I3J4</accession>
<sequence>MLVFFVETFSRTPPCPFRSQKLRFSCEKRNVPTIVSVLAQLMRPDRVRTQKKFTSARIHVNVPLIIISVSRTRAKAARSTSDGRSIHASSRSTLRSVLRRSESRQADELFVNISTVFVRYGRRSAKRSLDFWGVWARHCVAGSDMLIDIVTQTAVSVRCLGGSPDSGGEVGRWADGRLFVGR</sequence>
<name>A0AA38I3J4_9CUCU</name>
<organism evidence="1 2">
    <name type="scientific">Zophobas morio</name>
    <dbReference type="NCBI Taxonomy" id="2755281"/>
    <lineage>
        <taxon>Eukaryota</taxon>
        <taxon>Metazoa</taxon>
        <taxon>Ecdysozoa</taxon>
        <taxon>Arthropoda</taxon>
        <taxon>Hexapoda</taxon>
        <taxon>Insecta</taxon>
        <taxon>Pterygota</taxon>
        <taxon>Neoptera</taxon>
        <taxon>Endopterygota</taxon>
        <taxon>Coleoptera</taxon>
        <taxon>Polyphaga</taxon>
        <taxon>Cucujiformia</taxon>
        <taxon>Tenebrionidae</taxon>
        <taxon>Zophobas</taxon>
    </lineage>
</organism>
<reference evidence="1" key="1">
    <citation type="journal article" date="2023" name="G3 (Bethesda)">
        <title>Whole genome assemblies of Zophobas morio and Tenebrio molitor.</title>
        <authorList>
            <person name="Kaur S."/>
            <person name="Stinson S.A."/>
            <person name="diCenzo G.C."/>
        </authorList>
    </citation>
    <scope>NUCLEOTIDE SEQUENCE</scope>
    <source>
        <strain evidence="1">QUZm001</strain>
    </source>
</reference>
<evidence type="ECO:0000313" key="2">
    <source>
        <dbReference type="Proteomes" id="UP001168821"/>
    </source>
</evidence>
<dbReference type="Proteomes" id="UP001168821">
    <property type="component" value="Unassembled WGS sequence"/>
</dbReference>
<proteinExistence type="predicted"/>
<dbReference type="AlphaFoldDB" id="A0AA38I3J4"/>
<comment type="caution">
    <text evidence="1">The sequence shown here is derived from an EMBL/GenBank/DDBJ whole genome shotgun (WGS) entry which is preliminary data.</text>
</comment>
<keyword evidence="2" id="KW-1185">Reference proteome</keyword>